<dbReference type="EMBL" id="MWWV01000004">
    <property type="protein sequence ID" value="OZG58443.1"/>
    <property type="molecule type" value="Genomic_DNA"/>
</dbReference>
<feature type="compositionally biased region" description="Polar residues" evidence="1">
    <location>
        <begin position="1"/>
        <end position="10"/>
    </location>
</feature>
<dbReference type="RefSeq" id="WP_094662896.1">
    <property type="nucleotide sequence ID" value="NZ_MWWV01000004.1"/>
</dbReference>
<evidence type="ECO:0000256" key="1">
    <source>
        <dbReference type="SAM" id="MobiDB-lite"/>
    </source>
</evidence>
<name>A0A261FHK0_9BIFI</name>
<proteinExistence type="predicted"/>
<dbReference type="Proteomes" id="UP000216444">
    <property type="component" value="Unassembled WGS sequence"/>
</dbReference>
<sequence length="122" mass="13730">MNSDNALTDQNKAELHFDDSQTPEESAAAIKNKNIDDAFATWESKTWKLLNHAIYEQASGMAQSATNLQQTHPGYCLELATIVRDRPATGETKSTFEAQNNWYNRLSDQWVHCEARAADPTK</sequence>
<reference evidence="2 3" key="1">
    <citation type="journal article" date="2017" name="BMC Genomics">
        <title>Comparative genomic and phylogenomic analyses of the Bifidobacteriaceae family.</title>
        <authorList>
            <person name="Lugli G.A."/>
            <person name="Milani C."/>
            <person name="Turroni F."/>
            <person name="Duranti S."/>
            <person name="Mancabelli L."/>
            <person name="Mangifesta M."/>
            <person name="Ferrario C."/>
            <person name="Modesto M."/>
            <person name="Mattarelli P."/>
            <person name="Jiri K."/>
            <person name="van Sinderen D."/>
            <person name="Ventura M."/>
        </authorList>
    </citation>
    <scope>NUCLEOTIDE SEQUENCE [LARGE SCALE GENOMIC DNA]</scope>
    <source>
        <strain evidence="2 3">DSM 100201</strain>
    </source>
</reference>
<protein>
    <submittedName>
        <fullName evidence="2">Uncharacterized protein</fullName>
    </submittedName>
</protein>
<keyword evidence="3" id="KW-1185">Reference proteome</keyword>
<comment type="caution">
    <text evidence="2">The sequence shown here is derived from an EMBL/GenBank/DDBJ whole genome shotgun (WGS) entry which is preliminary data.</text>
</comment>
<gene>
    <name evidence="2" type="ORF">BTIS_0812</name>
</gene>
<accession>A0A261FHK0</accession>
<evidence type="ECO:0000313" key="2">
    <source>
        <dbReference type="EMBL" id="OZG58443.1"/>
    </source>
</evidence>
<dbReference type="AlphaFoldDB" id="A0A261FHK0"/>
<organism evidence="2 3">
    <name type="scientific">Bifidobacterium tissieri</name>
    <dbReference type="NCBI Taxonomy" id="1630162"/>
    <lineage>
        <taxon>Bacteria</taxon>
        <taxon>Bacillati</taxon>
        <taxon>Actinomycetota</taxon>
        <taxon>Actinomycetes</taxon>
        <taxon>Bifidobacteriales</taxon>
        <taxon>Bifidobacteriaceae</taxon>
        <taxon>Bifidobacterium</taxon>
    </lineage>
</organism>
<feature type="region of interest" description="Disordered" evidence="1">
    <location>
        <begin position="1"/>
        <end position="26"/>
    </location>
</feature>
<evidence type="ECO:0000313" key="3">
    <source>
        <dbReference type="Proteomes" id="UP000216444"/>
    </source>
</evidence>